<feature type="signal peptide" evidence="2">
    <location>
        <begin position="1"/>
        <end position="20"/>
    </location>
</feature>
<sequence length="77" mass="8638">MKFQLPIFVIVGLVMVSLQAEVLTSEKGSGGHDLVQLDNTIEKAPLESDHQSHSKRDLEKRKRKRKSKKAKKAKAKA</sequence>
<keyword evidence="2" id="KW-0732">Signal</keyword>
<dbReference type="EMBL" id="PKSM01000032">
    <property type="protein sequence ID" value="POW20521.1"/>
    <property type="molecule type" value="Genomic_DNA"/>
</dbReference>
<evidence type="ECO:0000313" key="3">
    <source>
        <dbReference type="EMBL" id="POW20521.1"/>
    </source>
</evidence>
<dbReference type="AlphaFoldDB" id="A0A2S4WFK1"/>
<proteinExistence type="predicted"/>
<evidence type="ECO:0000313" key="4">
    <source>
        <dbReference type="Proteomes" id="UP000238274"/>
    </source>
</evidence>
<protein>
    <submittedName>
        <fullName evidence="3">Uncharacterized protein</fullName>
    </submittedName>
</protein>
<name>A0A2S4WFK1_9BASI</name>
<reference evidence="4" key="3">
    <citation type="journal article" date="2018" name="Mol. Plant Microbe Interact.">
        <title>Genome sequence resources for the wheat stripe rust pathogen (Puccinia striiformis f. sp. tritici) and the barley stripe rust pathogen (Puccinia striiformis f. sp. hordei).</title>
        <authorList>
            <person name="Xia C."/>
            <person name="Wang M."/>
            <person name="Yin C."/>
            <person name="Cornejo O.E."/>
            <person name="Hulbert S.H."/>
            <person name="Chen X."/>
        </authorList>
    </citation>
    <scope>NUCLEOTIDE SEQUENCE [LARGE SCALE GENOMIC DNA]</scope>
    <source>
        <strain evidence="4">93TX-2</strain>
    </source>
</reference>
<gene>
    <name evidence="3" type="ORF">PSHT_03430</name>
</gene>
<comment type="caution">
    <text evidence="3">The sequence shown here is derived from an EMBL/GenBank/DDBJ whole genome shotgun (WGS) entry which is preliminary data.</text>
</comment>
<dbReference type="VEuPathDB" id="FungiDB:PSHT_03430"/>
<feature type="compositionally biased region" description="Basic and acidic residues" evidence="1">
    <location>
        <begin position="42"/>
        <end position="60"/>
    </location>
</feature>
<keyword evidence="4" id="KW-1185">Reference proteome</keyword>
<evidence type="ECO:0000256" key="2">
    <source>
        <dbReference type="SAM" id="SignalP"/>
    </source>
</evidence>
<feature type="chain" id="PRO_5015527916" evidence="2">
    <location>
        <begin position="21"/>
        <end position="77"/>
    </location>
</feature>
<reference evidence="4" key="2">
    <citation type="journal article" date="2018" name="BMC Genomics">
        <title>Genomic insights into host adaptation between the wheat stripe rust pathogen (Puccinia striiformis f. sp. tritici) and the barley stripe rust pathogen (Puccinia striiformis f. sp. hordei).</title>
        <authorList>
            <person name="Xia C."/>
            <person name="Wang M."/>
            <person name="Yin C."/>
            <person name="Cornejo O.E."/>
            <person name="Hulbert S.H."/>
            <person name="Chen X."/>
        </authorList>
    </citation>
    <scope>NUCLEOTIDE SEQUENCE [LARGE SCALE GENOMIC DNA]</scope>
    <source>
        <strain evidence="4">93TX-2</strain>
    </source>
</reference>
<organism evidence="3 4">
    <name type="scientific">Puccinia striiformis</name>
    <dbReference type="NCBI Taxonomy" id="27350"/>
    <lineage>
        <taxon>Eukaryota</taxon>
        <taxon>Fungi</taxon>
        <taxon>Dikarya</taxon>
        <taxon>Basidiomycota</taxon>
        <taxon>Pucciniomycotina</taxon>
        <taxon>Pucciniomycetes</taxon>
        <taxon>Pucciniales</taxon>
        <taxon>Pucciniaceae</taxon>
        <taxon>Puccinia</taxon>
    </lineage>
</organism>
<evidence type="ECO:0000256" key="1">
    <source>
        <dbReference type="SAM" id="MobiDB-lite"/>
    </source>
</evidence>
<feature type="region of interest" description="Disordered" evidence="1">
    <location>
        <begin position="42"/>
        <end position="77"/>
    </location>
</feature>
<accession>A0A2S4WFK1</accession>
<dbReference type="VEuPathDB" id="FungiDB:PSTT_03042"/>
<reference evidence="3 4" key="1">
    <citation type="submission" date="2017-12" db="EMBL/GenBank/DDBJ databases">
        <title>Gene loss provides genomic basis for host adaptation in cereal stripe rust fungi.</title>
        <authorList>
            <person name="Xia C."/>
        </authorList>
    </citation>
    <scope>NUCLEOTIDE SEQUENCE [LARGE SCALE GENOMIC DNA]</scope>
    <source>
        <strain evidence="3 4">93TX-2</strain>
    </source>
</reference>
<feature type="compositionally biased region" description="Basic residues" evidence="1">
    <location>
        <begin position="61"/>
        <end position="77"/>
    </location>
</feature>
<dbReference type="Proteomes" id="UP000238274">
    <property type="component" value="Unassembled WGS sequence"/>
</dbReference>